<evidence type="ECO:0000313" key="6">
    <source>
        <dbReference type="EMBL" id="AWM77570.1"/>
    </source>
</evidence>
<dbReference type="SUPFAM" id="SSF53850">
    <property type="entry name" value="Periplasmic binding protein-like II"/>
    <property type="match status" value="1"/>
</dbReference>
<dbReference type="GO" id="GO:0003677">
    <property type="term" value="F:DNA binding"/>
    <property type="evidence" value="ECO:0007669"/>
    <property type="project" value="UniProtKB-KW"/>
</dbReference>
<dbReference type="OrthoDB" id="9815174at2"/>
<dbReference type="EMBL" id="CP029479">
    <property type="protein sequence ID" value="AWM77570.1"/>
    <property type="molecule type" value="Genomic_DNA"/>
</dbReference>
<reference evidence="7" key="1">
    <citation type="submission" date="2018-05" db="EMBL/GenBank/DDBJ databases">
        <title>Genome sequencing of Phenylobacterium sp. HYN0004.</title>
        <authorList>
            <person name="Yi H."/>
            <person name="Baek C."/>
        </authorList>
    </citation>
    <scope>NUCLEOTIDE SEQUENCE [LARGE SCALE GENOMIC DNA]</scope>
    <source>
        <strain evidence="7">HYN0004</strain>
    </source>
</reference>
<protein>
    <recommendedName>
        <fullName evidence="5">HTH lysR-type domain-containing protein</fullName>
    </recommendedName>
</protein>
<keyword evidence="7" id="KW-1185">Reference proteome</keyword>
<dbReference type="PANTHER" id="PTHR30346">
    <property type="entry name" value="TRANSCRIPTIONAL DUAL REGULATOR HCAR-RELATED"/>
    <property type="match status" value="1"/>
</dbReference>
<dbReference type="PRINTS" id="PR00039">
    <property type="entry name" value="HTHLYSR"/>
</dbReference>
<dbReference type="InterPro" id="IPR036388">
    <property type="entry name" value="WH-like_DNA-bd_sf"/>
</dbReference>
<evidence type="ECO:0000259" key="5">
    <source>
        <dbReference type="PROSITE" id="PS50931"/>
    </source>
</evidence>
<proteinExistence type="inferred from homology"/>
<dbReference type="InterPro" id="IPR036390">
    <property type="entry name" value="WH_DNA-bd_sf"/>
</dbReference>
<evidence type="ECO:0000256" key="1">
    <source>
        <dbReference type="ARBA" id="ARBA00009437"/>
    </source>
</evidence>
<dbReference type="InterPro" id="IPR005119">
    <property type="entry name" value="LysR_subst-bd"/>
</dbReference>
<gene>
    <name evidence="6" type="ORF">HYN04_07235</name>
</gene>
<keyword evidence="4" id="KW-0804">Transcription</keyword>
<dbReference type="Gene3D" id="3.40.190.290">
    <property type="match status" value="1"/>
</dbReference>
<feature type="domain" description="HTH lysR-type" evidence="5">
    <location>
        <begin position="18"/>
        <end position="75"/>
    </location>
</feature>
<keyword evidence="3" id="KW-0238">DNA-binding</keyword>
<sequence>MANGRCQMSGLIDRGPVLGSRDIRQVKAVAEKGSIRRAAEVLGMTQPGLSKNLRLIEDRLGVDLFQRSTSGVRLTPAGAMLVERGRQVLLDLSAIERDIEEASRGESGSVKVGLGPVTALELATGLLAEAHRLHPGISVEVEVNDPGTLLEMLKAGRLDFGVFHVEPGSLGPELTSREVLRTRPIVLVGSQHPLAGRDHVDPRDLSRYRITATRIYPSLQRWLEQRTGGPLKPALVGSDYYQIAELLQQTDAYTVASTGILKRLQRFFPLVHLRMDGLDFEHLAHCVQASSRPLSTAGQRILKLTTRLLDQSWQGPQA</sequence>
<dbReference type="GO" id="GO:0032993">
    <property type="term" value="C:protein-DNA complex"/>
    <property type="evidence" value="ECO:0007669"/>
    <property type="project" value="TreeGrafter"/>
</dbReference>
<dbReference type="KEGG" id="phb:HYN04_07235"/>
<evidence type="ECO:0000256" key="4">
    <source>
        <dbReference type="ARBA" id="ARBA00023163"/>
    </source>
</evidence>
<dbReference type="FunFam" id="1.10.10.10:FF:000001">
    <property type="entry name" value="LysR family transcriptional regulator"/>
    <property type="match status" value="1"/>
</dbReference>
<dbReference type="Proteomes" id="UP000247763">
    <property type="component" value="Chromosome"/>
</dbReference>
<dbReference type="SUPFAM" id="SSF46785">
    <property type="entry name" value="Winged helix' DNA-binding domain"/>
    <property type="match status" value="1"/>
</dbReference>
<organism evidence="6 7">
    <name type="scientific">Phenylobacterium parvum</name>
    <dbReference type="NCBI Taxonomy" id="2201350"/>
    <lineage>
        <taxon>Bacteria</taxon>
        <taxon>Pseudomonadati</taxon>
        <taxon>Pseudomonadota</taxon>
        <taxon>Alphaproteobacteria</taxon>
        <taxon>Caulobacterales</taxon>
        <taxon>Caulobacteraceae</taxon>
        <taxon>Phenylobacterium</taxon>
    </lineage>
</organism>
<evidence type="ECO:0000313" key="7">
    <source>
        <dbReference type="Proteomes" id="UP000247763"/>
    </source>
</evidence>
<comment type="similarity">
    <text evidence="1">Belongs to the LysR transcriptional regulatory family.</text>
</comment>
<dbReference type="Pfam" id="PF03466">
    <property type="entry name" value="LysR_substrate"/>
    <property type="match status" value="1"/>
</dbReference>
<evidence type="ECO:0000256" key="3">
    <source>
        <dbReference type="ARBA" id="ARBA00023125"/>
    </source>
</evidence>
<name>A0A2Z3HWG6_9CAUL</name>
<accession>A0A2Z3HWG6</accession>
<dbReference type="GO" id="GO:0003700">
    <property type="term" value="F:DNA-binding transcription factor activity"/>
    <property type="evidence" value="ECO:0007669"/>
    <property type="project" value="InterPro"/>
</dbReference>
<dbReference type="PANTHER" id="PTHR30346:SF9">
    <property type="entry name" value="LYSR FAMILY TRANSCRIPTIONAL REGULATOR"/>
    <property type="match status" value="1"/>
</dbReference>
<dbReference type="Pfam" id="PF00126">
    <property type="entry name" value="HTH_1"/>
    <property type="match status" value="1"/>
</dbReference>
<keyword evidence="2" id="KW-0805">Transcription regulation</keyword>
<dbReference type="PROSITE" id="PS50931">
    <property type="entry name" value="HTH_LYSR"/>
    <property type="match status" value="1"/>
</dbReference>
<evidence type="ECO:0000256" key="2">
    <source>
        <dbReference type="ARBA" id="ARBA00023015"/>
    </source>
</evidence>
<dbReference type="Gene3D" id="1.10.10.10">
    <property type="entry name" value="Winged helix-like DNA-binding domain superfamily/Winged helix DNA-binding domain"/>
    <property type="match status" value="1"/>
</dbReference>
<dbReference type="CDD" id="cd05466">
    <property type="entry name" value="PBP2_LTTR_substrate"/>
    <property type="match status" value="1"/>
</dbReference>
<dbReference type="InterPro" id="IPR000847">
    <property type="entry name" value="LysR_HTH_N"/>
</dbReference>
<dbReference type="AlphaFoldDB" id="A0A2Z3HWG6"/>